<sequence>MGPKARRGVAAAGTVAVAAAVNVATGMLTQQWALAWWITLAVLVVVGGGLQAWLTLAGSSPPPAGGVQRVEGTRVGRDLRQSMAGTGDQSVADSTVRGDLSQTQRDGS</sequence>
<keyword evidence="2" id="KW-0472">Membrane</keyword>
<evidence type="ECO:0000313" key="3">
    <source>
        <dbReference type="EMBL" id="MBA8949061.1"/>
    </source>
</evidence>
<name>A0A7W3QJ67_ACTNM</name>
<accession>A0A7W3QJ67</accession>
<evidence type="ECO:0000313" key="4">
    <source>
        <dbReference type="Proteomes" id="UP000572680"/>
    </source>
</evidence>
<dbReference type="Proteomes" id="UP000572680">
    <property type="component" value="Unassembled WGS sequence"/>
</dbReference>
<proteinExistence type="predicted"/>
<comment type="caution">
    <text evidence="3">The sequence shown here is derived from an EMBL/GenBank/DDBJ whole genome shotgun (WGS) entry which is preliminary data.</text>
</comment>
<keyword evidence="4" id="KW-1185">Reference proteome</keyword>
<evidence type="ECO:0000256" key="1">
    <source>
        <dbReference type="SAM" id="MobiDB-lite"/>
    </source>
</evidence>
<keyword evidence="2" id="KW-1133">Transmembrane helix</keyword>
<evidence type="ECO:0000256" key="2">
    <source>
        <dbReference type="SAM" id="Phobius"/>
    </source>
</evidence>
<feature type="transmembrane region" description="Helical" evidence="2">
    <location>
        <begin position="34"/>
        <end position="54"/>
    </location>
</feature>
<feature type="compositionally biased region" description="Polar residues" evidence="1">
    <location>
        <begin position="83"/>
        <end position="93"/>
    </location>
</feature>
<organism evidence="3 4">
    <name type="scientific">Actinomadura namibiensis</name>
    <dbReference type="NCBI Taxonomy" id="182080"/>
    <lineage>
        <taxon>Bacteria</taxon>
        <taxon>Bacillati</taxon>
        <taxon>Actinomycetota</taxon>
        <taxon>Actinomycetes</taxon>
        <taxon>Streptosporangiales</taxon>
        <taxon>Thermomonosporaceae</taxon>
        <taxon>Actinomadura</taxon>
    </lineage>
</organism>
<reference evidence="3 4" key="1">
    <citation type="submission" date="2020-08" db="EMBL/GenBank/DDBJ databases">
        <title>Genomic Encyclopedia of Type Strains, Phase IV (KMG-IV): sequencing the most valuable type-strain genomes for metagenomic binning, comparative biology and taxonomic classification.</title>
        <authorList>
            <person name="Goeker M."/>
        </authorList>
    </citation>
    <scope>NUCLEOTIDE SEQUENCE [LARGE SCALE GENOMIC DNA]</scope>
    <source>
        <strain evidence="3 4">DSM 44197</strain>
    </source>
</reference>
<feature type="region of interest" description="Disordered" evidence="1">
    <location>
        <begin position="79"/>
        <end position="108"/>
    </location>
</feature>
<dbReference type="EMBL" id="JACJIA010000001">
    <property type="protein sequence ID" value="MBA8949061.1"/>
    <property type="molecule type" value="Genomic_DNA"/>
</dbReference>
<gene>
    <name evidence="3" type="ORF">HNR61_000659</name>
</gene>
<keyword evidence="2" id="KW-0812">Transmembrane</keyword>
<dbReference type="AlphaFoldDB" id="A0A7W3QJ67"/>
<protein>
    <submittedName>
        <fullName evidence="3">Uncharacterized protein</fullName>
    </submittedName>
</protein>
<dbReference type="RefSeq" id="WP_182841577.1">
    <property type="nucleotide sequence ID" value="NZ_BAAALP010000008.1"/>
</dbReference>